<dbReference type="RefSeq" id="XP_012653457.1">
    <property type="nucleotide sequence ID" value="XM_012798003.1"/>
</dbReference>
<dbReference type="KEGG" id="tet:TTHERM_000442267"/>
<keyword evidence="3" id="KW-1185">Reference proteome</keyword>
<reference evidence="3" key="1">
    <citation type="journal article" date="2006" name="PLoS Biol.">
        <title>Macronuclear genome sequence of the ciliate Tetrahymena thermophila, a model eukaryote.</title>
        <authorList>
            <person name="Eisen J.A."/>
            <person name="Coyne R.S."/>
            <person name="Wu M."/>
            <person name="Wu D."/>
            <person name="Thiagarajan M."/>
            <person name="Wortman J.R."/>
            <person name="Badger J.H."/>
            <person name="Ren Q."/>
            <person name="Amedeo P."/>
            <person name="Jones K.M."/>
            <person name="Tallon L.J."/>
            <person name="Delcher A.L."/>
            <person name="Salzberg S.L."/>
            <person name="Silva J.C."/>
            <person name="Haas B.J."/>
            <person name="Majoros W.H."/>
            <person name="Farzad M."/>
            <person name="Carlton J.M."/>
            <person name="Smith R.K. Jr."/>
            <person name="Garg J."/>
            <person name="Pearlman R.E."/>
            <person name="Karrer K.M."/>
            <person name="Sun L."/>
            <person name="Manning G."/>
            <person name="Elde N.C."/>
            <person name="Turkewitz A.P."/>
            <person name="Asai D.J."/>
            <person name="Wilkes D.E."/>
            <person name="Wang Y."/>
            <person name="Cai H."/>
            <person name="Collins K."/>
            <person name="Stewart B.A."/>
            <person name="Lee S.R."/>
            <person name="Wilamowska K."/>
            <person name="Weinberg Z."/>
            <person name="Ruzzo W.L."/>
            <person name="Wloga D."/>
            <person name="Gaertig J."/>
            <person name="Frankel J."/>
            <person name="Tsao C.-C."/>
            <person name="Gorovsky M.A."/>
            <person name="Keeling P.J."/>
            <person name="Waller R.F."/>
            <person name="Patron N.J."/>
            <person name="Cherry J.M."/>
            <person name="Stover N.A."/>
            <person name="Krieger C.J."/>
            <person name="del Toro C."/>
            <person name="Ryder H.F."/>
            <person name="Williamson S.C."/>
            <person name="Barbeau R.A."/>
            <person name="Hamilton E.P."/>
            <person name="Orias E."/>
        </authorList>
    </citation>
    <scope>NUCLEOTIDE SEQUENCE [LARGE SCALE GENOMIC DNA]</scope>
    <source>
        <strain evidence="3">SB210</strain>
    </source>
</reference>
<keyword evidence="1" id="KW-0472">Membrane</keyword>
<evidence type="ECO:0000313" key="2">
    <source>
        <dbReference type="EMBL" id="EWS73995.1"/>
    </source>
</evidence>
<keyword evidence="1" id="KW-1133">Transmembrane helix</keyword>
<accession>W7X3V1</accession>
<dbReference type="AlphaFoldDB" id="W7X3V1"/>
<protein>
    <submittedName>
        <fullName evidence="2">Transmembrane protein, putative</fullName>
    </submittedName>
</protein>
<evidence type="ECO:0000256" key="1">
    <source>
        <dbReference type="SAM" id="Phobius"/>
    </source>
</evidence>
<gene>
    <name evidence="2" type="ORF">TTHERM_000442267</name>
</gene>
<proteinExistence type="predicted"/>
<sequence length="182" mass="21742">MFLLKHQEILQILSLFLLYYSLLRVLSIVLQEILILQLHLHYLFCIENLQPLIQAQLIKELKFIKNGGSLENGTYTILETILLLYFHQFEILLRLQDNIQYYLKPLLFSNHSNKSSLFLFKVKDFLSSHFFQQVKLSFQNLHYFQSLKVQVQNVLLFAIQILDTQILMFIYFLQLMKSIIHS</sequence>
<dbReference type="GeneID" id="24438984"/>
<dbReference type="EMBL" id="GG662665">
    <property type="protein sequence ID" value="EWS73995.1"/>
    <property type="molecule type" value="Genomic_DNA"/>
</dbReference>
<evidence type="ECO:0000313" key="3">
    <source>
        <dbReference type="Proteomes" id="UP000009168"/>
    </source>
</evidence>
<organism evidence="2 3">
    <name type="scientific">Tetrahymena thermophila (strain SB210)</name>
    <dbReference type="NCBI Taxonomy" id="312017"/>
    <lineage>
        <taxon>Eukaryota</taxon>
        <taxon>Sar</taxon>
        <taxon>Alveolata</taxon>
        <taxon>Ciliophora</taxon>
        <taxon>Intramacronucleata</taxon>
        <taxon>Oligohymenophorea</taxon>
        <taxon>Hymenostomatida</taxon>
        <taxon>Tetrahymenina</taxon>
        <taxon>Tetrahymenidae</taxon>
        <taxon>Tetrahymena</taxon>
    </lineage>
</organism>
<feature type="transmembrane region" description="Helical" evidence="1">
    <location>
        <begin position="12"/>
        <end position="34"/>
    </location>
</feature>
<dbReference type="Proteomes" id="UP000009168">
    <property type="component" value="Unassembled WGS sequence"/>
</dbReference>
<keyword evidence="1 2" id="KW-0812">Transmembrane</keyword>
<dbReference type="InParanoid" id="W7X3V1"/>
<feature type="transmembrane region" description="Helical" evidence="1">
    <location>
        <begin position="154"/>
        <end position="173"/>
    </location>
</feature>
<name>W7X3V1_TETTS</name>